<name>A0A6J5SG48_9CAUD</name>
<dbReference type="EMBL" id="LR797393">
    <property type="protein sequence ID" value="CAB4213029.1"/>
    <property type="molecule type" value="Genomic_DNA"/>
</dbReference>
<evidence type="ECO:0000313" key="1">
    <source>
        <dbReference type="EMBL" id="CAB4213029.1"/>
    </source>
</evidence>
<organism evidence="1">
    <name type="scientific">uncultured Caudovirales phage</name>
    <dbReference type="NCBI Taxonomy" id="2100421"/>
    <lineage>
        <taxon>Viruses</taxon>
        <taxon>Duplodnaviria</taxon>
        <taxon>Heunggongvirae</taxon>
        <taxon>Uroviricota</taxon>
        <taxon>Caudoviricetes</taxon>
        <taxon>Peduoviridae</taxon>
        <taxon>Maltschvirus</taxon>
        <taxon>Maltschvirus maltsch</taxon>
    </lineage>
</organism>
<sequence length="132" mass="14628">MKKTTQQLIELQRSITQGEWKPDAQGYISGGKDGMTSVCETYQCAWARSLHLFHSSDNPVDFIDALFIESKHNARAIALVPELLSEVIRLREAMSALLYSAESLLDDCKSHDGINGEPESFESARALLADAK</sequence>
<protein>
    <submittedName>
        <fullName evidence="1">Uncharacterized protein</fullName>
    </submittedName>
</protein>
<dbReference type="EMBL" id="LR798382">
    <property type="protein sequence ID" value="CAB5228028.1"/>
    <property type="molecule type" value="Genomic_DNA"/>
</dbReference>
<evidence type="ECO:0000313" key="2">
    <source>
        <dbReference type="EMBL" id="CAB5228028.1"/>
    </source>
</evidence>
<reference evidence="1" key="1">
    <citation type="submission" date="2020-05" db="EMBL/GenBank/DDBJ databases">
        <authorList>
            <person name="Chiriac C."/>
            <person name="Salcher M."/>
            <person name="Ghai R."/>
            <person name="Kavagutti S V."/>
        </authorList>
    </citation>
    <scope>NUCLEOTIDE SEQUENCE</scope>
</reference>
<gene>
    <name evidence="1" type="ORF">UFOVP1444_50</name>
    <name evidence="2" type="ORF">UFOVP1536_38</name>
</gene>
<proteinExistence type="predicted"/>
<accession>A0A6J5SG48</accession>